<evidence type="ECO:0008006" key="8">
    <source>
        <dbReference type="Google" id="ProtNLM"/>
    </source>
</evidence>
<dbReference type="InterPro" id="IPR015424">
    <property type="entry name" value="PyrdxlP-dep_Trfase"/>
</dbReference>
<keyword evidence="3" id="KW-0032">Aminotransferase</keyword>
<evidence type="ECO:0000313" key="7">
    <source>
        <dbReference type="Proteomes" id="UP001360560"/>
    </source>
</evidence>
<protein>
    <recommendedName>
        <fullName evidence="8">Aminotransferase class I/classII domain-containing protein</fullName>
    </recommendedName>
</protein>
<evidence type="ECO:0000256" key="3">
    <source>
        <dbReference type="ARBA" id="ARBA00022576"/>
    </source>
</evidence>
<gene>
    <name evidence="6" type="ORF">DASC09_007840</name>
</gene>
<dbReference type="InterPro" id="IPR050859">
    <property type="entry name" value="Class-I_PLP-dep_aminotransf"/>
</dbReference>
<comment type="similarity">
    <text evidence="2">Belongs to the class-I pyridoxal-phosphate-dependent aminotransferase family.</text>
</comment>
<name>A0AAV5QFE5_9ASCO</name>
<keyword evidence="5" id="KW-0663">Pyridoxal phosphate</keyword>
<dbReference type="GO" id="GO:0019878">
    <property type="term" value="P:lysine biosynthetic process via aminoadipic acid"/>
    <property type="evidence" value="ECO:0007669"/>
    <property type="project" value="TreeGrafter"/>
</dbReference>
<evidence type="ECO:0000256" key="1">
    <source>
        <dbReference type="ARBA" id="ARBA00001933"/>
    </source>
</evidence>
<comment type="cofactor">
    <cofactor evidence="1">
        <name>pyridoxal 5'-phosphate</name>
        <dbReference type="ChEBI" id="CHEBI:597326"/>
    </cofactor>
</comment>
<dbReference type="EMBL" id="BTFZ01000001">
    <property type="protein sequence ID" value="GMM33459.1"/>
    <property type="molecule type" value="Genomic_DNA"/>
</dbReference>
<dbReference type="Gene3D" id="3.40.640.10">
    <property type="entry name" value="Type I PLP-dependent aspartate aminotransferase-like (Major domain)"/>
    <property type="match status" value="1"/>
</dbReference>
<evidence type="ECO:0000313" key="6">
    <source>
        <dbReference type="EMBL" id="GMM33459.1"/>
    </source>
</evidence>
<dbReference type="InterPro" id="IPR015421">
    <property type="entry name" value="PyrdxlP-dep_Trfase_major"/>
</dbReference>
<accession>A0AAV5QFE5</accession>
<organism evidence="6 7">
    <name type="scientific">Saccharomycopsis crataegensis</name>
    <dbReference type="NCBI Taxonomy" id="43959"/>
    <lineage>
        <taxon>Eukaryota</taxon>
        <taxon>Fungi</taxon>
        <taxon>Dikarya</taxon>
        <taxon>Ascomycota</taxon>
        <taxon>Saccharomycotina</taxon>
        <taxon>Saccharomycetes</taxon>
        <taxon>Saccharomycopsidaceae</taxon>
        <taxon>Saccharomycopsis</taxon>
    </lineage>
</organism>
<dbReference type="GeneID" id="90071438"/>
<dbReference type="SUPFAM" id="SSF53383">
    <property type="entry name" value="PLP-dependent transferases"/>
    <property type="match status" value="1"/>
</dbReference>
<reference evidence="6 7" key="1">
    <citation type="journal article" date="2023" name="Elife">
        <title>Identification of key yeast species and microbe-microbe interactions impacting larval growth of Drosophila in the wild.</title>
        <authorList>
            <person name="Mure A."/>
            <person name="Sugiura Y."/>
            <person name="Maeda R."/>
            <person name="Honda K."/>
            <person name="Sakurai N."/>
            <person name="Takahashi Y."/>
            <person name="Watada M."/>
            <person name="Katoh T."/>
            <person name="Gotoh A."/>
            <person name="Gotoh Y."/>
            <person name="Taniguchi I."/>
            <person name="Nakamura K."/>
            <person name="Hayashi T."/>
            <person name="Katayama T."/>
            <person name="Uemura T."/>
            <person name="Hattori Y."/>
        </authorList>
    </citation>
    <scope>NUCLEOTIDE SEQUENCE [LARGE SCALE GENOMIC DNA]</scope>
    <source>
        <strain evidence="6 7">SC-9</strain>
    </source>
</reference>
<dbReference type="Proteomes" id="UP001360560">
    <property type="component" value="Unassembled WGS sequence"/>
</dbReference>
<sequence>MPFERRKAVYDIASKYDIIIVEDEPYYFLQLDPHVKASERTKPAHVSNEEFIKSLVPSFLHWDVDGRVIRLDSFSKVFAPGSRLGWMTDQKTILERFLRVHETSIQTPSGFCTAIIYGTLARWGQEGFIDWLQVLRHEYTYKRDSAIDSAFKYVPSFAEVHVPIAGMFFTISFDATKHPEFKTKYNSDPLALEKDIYDITIQKNALLVPGS</sequence>
<dbReference type="PANTHER" id="PTHR42790:SF21">
    <property type="entry name" value="AROMATIC_AMINOADIPATE AMINOTRANSFERASE 1"/>
    <property type="match status" value="1"/>
</dbReference>
<comment type="caution">
    <text evidence="6">The sequence shown here is derived from an EMBL/GenBank/DDBJ whole genome shotgun (WGS) entry which is preliminary data.</text>
</comment>
<evidence type="ECO:0000256" key="5">
    <source>
        <dbReference type="ARBA" id="ARBA00022898"/>
    </source>
</evidence>
<dbReference type="PANTHER" id="PTHR42790">
    <property type="entry name" value="AMINOTRANSFERASE"/>
    <property type="match status" value="1"/>
</dbReference>
<dbReference type="RefSeq" id="XP_064850459.1">
    <property type="nucleotide sequence ID" value="XM_064994387.1"/>
</dbReference>
<evidence type="ECO:0000256" key="2">
    <source>
        <dbReference type="ARBA" id="ARBA00007441"/>
    </source>
</evidence>
<dbReference type="GO" id="GO:0006571">
    <property type="term" value="P:tyrosine biosynthetic process"/>
    <property type="evidence" value="ECO:0007669"/>
    <property type="project" value="TreeGrafter"/>
</dbReference>
<evidence type="ECO:0000256" key="4">
    <source>
        <dbReference type="ARBA" id="ARBA00022679"/>
    </source>
</evidence>
<dbReference type="AlphaFoldDB" id="A0AAV5QFE5"/>
<dbReference type="GO" id="GO:0008793">
    <property type="term" value="F:aromatic-amino-acid transaminase activity"/>
    <property type="evidence" value="ECO:0007669"/>
    <property type="project" value="TreeGrafter"/>
</dbReference>
<keyword evidence="7" id="KW-1185">Reference proteome</keyword>
<keyword evidence="4" id="KW-0808">Transferase</keyword>
<proteinExistence type="inferred from homology"/>
<dbReference type="GO" id="GO:0047536">
    <property type="term" value="F:2-aminoadipate transaminase activity"/>
    <property type="evidence" value="ECO:0007669"/>
    <property type="project" value="TreeGrafter"/>
</dbReference>
<dbReference type="GO" id="GO:0009074">
    <property type="term" value="P:aromatic amino acid family catabolic process"/>
    <property type="evidence" value="ECO:0007669"/>
    <property type="project" value="TreeGrafter"/>
</dbReference>